<organism evidence="1 2">
    <name type="scientific">Azohydromonas lata</name>
    <dbReference type="NCBI Taxonomy" id="45677"/>
    <lineage>
        <taxon>Bacteria</taxon>
        <taxon>Pseudomonadati</taxon>
        <taxon>Pseudomonadota</taxon>
        <taxon>Betaproteobacteria</taxon>
        <taxon>Burkholderiales</taxon>
        <taxon>Sphaerotilaceae</taxon>
        <taxon>Azohydromonas</taxon>
    </lineage>
</organism>
<dbReference type="EMBL" id="JAXOJX010000002">
    <property type="protein sequence ID" value="MDZ5455441.1"/>
    <property type="molecule type" value="Genomic_DNA"/>
</dbReference>
<evidence type="ECO:0000313" key="2">
    <source>
        <dbReference type="Proteomes" id="UP001293718"/>
    </source>
</evidence>
<dbReference type="Pfam" id="PF10994">
    <property type="entry name" value="DUF2817"/>
    <property type="match status" value="1"/>
</dbReference>
<dbReference type="Gene3D" id="3.40.630.10">
    <property type="entry name" value="Zn peptidases"/>
    <property type="match status" value="1"/>
</dbReference>
<evidence type="ECO:0000313" key="1">
    <source>
        <dbReference type="EMBL" id="MDZ5455441.1"/>
    </source>
</evidence>
<protein>
    <submittedName>
        <fullName evidence="1">M14 family metallopeptidase</fullName>
    </submittedName>
</protein>
<dbReference type="SUPFAM" id="SSF53187">
    <property type="entry name" value="Zn-dependent exopeptidases"/>
    <property type="match status" value="1"/>
</dbReference>
<sequence>MDADALNTCFSHKYSEAREKFLAAADAAGLDAHAEIHPLLGQDGETLALDVARCGPISADKLLLVSSGCHGVEGYAGSAVQISLLRDANFLEQAQQAGVAVLFLHALNPWGMSWMRRTTQENVDLNRNFQDFNHPLPANPGYDELHPLLVPSTWPPSPENEQKLQAVLAQRGMAVLQQIVSSGQYSEPEGLFYGGHAPTWSQQALRHVLRDHARRCSKLGWVDLHSGLGATGQAEIIFSGDGSDPAQVERARAWWPTLKTMHEHTSSSAVISGAMWSVIGQECPQAEFTGMGFEFGTVPPLHILQAMRADQWLENHPEKPLRTPLAQGIRKALFGVFFVDTMEWKKGLIEQGLATTQAGLRGLIAG</sequence>
<name>A0ABU5I8L8_9BURK</name>
<reference evidence="1 2" key="1">
    <citation type="submission" date="2023-11" db="EMBL/GenBank/DDBJ databases">
        <title>Draft genome of Azohydromonas lata strain H1 (DSM1123), a polyhydroxyalkanoate producer.</title>
        <authorList>
            <person name="Traversa D."/>
            <person name="D'Addabbo P."/>
            <person name="Pazzani C."/>
            <person name="Manzari C."/>
            <person name="Chiara M."/>
            <person name="Scrascia M."/>
        </authorList>
    </citation>
    <scope>NUCLEOTIDE SEQUENCE [LARGE SCALE GENOMIC DNA]</scope>
    <source>
        <strain evidence="1 2">H1</strain>
    </source>
</reference>
<proteinExistence type="predicted"/>
<comment type="caution">
    <text evidence="1">The sequence shown here is derived from an EMBL/GenBank/DDBJ whole genome shotgun (WGS) entry which is preliminary data.</text>
</comment>
<dbReference type="InterPro" id="IPR021259">
    <property type="entry name" value="DUF2817"/>
</dbReference>
<accession>A0ABU5I8L8</accession>
<dbReference type="CDD" id="cd06233">
    <property type="entry name" value="M14-like"/>
    <property type="match status" value="1"/>
</dbReference>
<dbReference type="RefSeq" id="WP_322464262.1">
    <property type="nucleotide sequence ID" value="NZ_JAXOJX010000002.1"/>
</dbReference>
<keyword evidence="2" id="KW-1185">Reference proteome</keyword>
<dbReference type="Proteomes" id="UP001293718">
    <property type="component" value="Unassembled WGS sequence"/>
</dbReference>
<gene>
    <name evidence="1" type="ORF">SM757_02515</name>
</gene>